<dbReference type="RefSeq" id="WP_117363743.1">
    <property type="nucleotide sequence ID" value="NZ_CP024047.1"/>
</dbReference>
<gene>
    <name evidence="1" type="ORF">AArc1_1245</name>
</gene>
<protein>
    <submittedName>
        <fullName evidence="1">Uncharacterized protein</fullName>
    </submittedName>
</protein>
<dbReference type="AlphaFoldDB" id="A0A346PDI9"/>
<reference evidence="2" key="1">
    <citation type="submission" date="2017-10" db="EMBL/GenBank/DDBJ databases">
        <title>Phenotypic and genomic properties of facultatively anaerobic sulfur-reducing natronoarchaea from hypersaline soda lakes.</title>
        <authorList>
            <person name="Sorokin D.Y."/>
            <person name="Kublanov I.V."/>
            <person name="Roman P."/>
            <person name="Sinninghe Damste J.S."/>
            <person name="Golyshin P.N."/>
            <person name="Rojo D."/>
            <person name="Ciordia S."/>
            <person name="Mena Md.C."/>
            <person name="Ferrer M."/>
            <person name="Messina E."/>
            <person name="Smedile F."/>
            <person name="La Spada G."/>
            <person name="La Cono V."/>
            <person name="Yakimov M.M."/>
        </authorList>
    </citation>
    <scope>NUCLEOTIDE SEQUENCE [LARGE SCALE GENOMIC DNA]</scope>
    <source>
        <strain evidence="2">AArc1</strain>
    </source>
</reference>
<dbReference type="Proteomes" id="UP000258707">
    <property type="component" value="Chromosome"/>
</dbReference>
<accession>A0A346PDI9</accession>
<organism evidence="1 2">
    <name type="scientific">Natrarchaeobaculum sulfurireducens</name>
    <dbReference type="NCBI Taxonomy" id="2044521"/>
    <lineage>
        <taxon>Archaea</taxon>
        <taxon>Methanobacteriati</taxon>
        <taxon>Methanobacteriota</taxon>
        <taxon>Stenosarchaea group</taxon>
        <taxon>Halobacteria</taxon>
        <taxon>Halobacteriales</taxon>
        <taxon>Natrialbaceae</taxon>
        <taxon>Natrarchaeobaculum</taxon>
    </lineage>
</organism>
<name>A0A346PDI9_9EURY</name>
<evidence type="ECO:0000313" key="2">
    <source>
        <dbReference type="Proteomes" id="UP000258707"/>
    </source>
</evidence>
<dbReference type="EMBL" id="CP024047">
    <property type="protein sequence ID" value="AXR77584.1"/>
    <property type="molecule type" value="Genomic_DNA"/>
</dbReference>
<dbReference type="KEGG" id="nan:AArc1_1245"/>
<sequence length="308" mass="34533">MRRPTRRALFAAIGGLTLGGCLSGGLGRSLPPEGTVPDDCPEYDRVTRIVSYDEIDPRETSIYLEPSIDSIREGDEATFTLTNQSGRPFAYNPYGWFLHKRVDGEWYYLEPRETPLPLEYLEDGDTYEWDLRVDNDPVRAGSAIGGPDHGGRDPAVGLGGGEYAFGTRGWFDDDSHEEAIGFCARFSLEANALELTPTDEVDDTEWEDDVLVARSTRGDPDIDSSRLGAYELERTDDDVDAESMITETVLRNDRLRDVIALAREHDADQVRLEEYDATTPIFGSREDGAYEYDGQTYEISTRELEESE</sequence>
<dbReference type="GeneID" id="37638053"/>
<evidence type="ECO:0000313" key="1">
    <source>
        <dbReference type="EMBL" id="AXR77584.1"/>
    </source>
</evidence>
<proteinExistence type="predicted"/>
<dbReference type="PROSITE" id="PS51257">
    <property type="entry name" value="PROKAR_LIPOPROTEIN"/>
    <property type="match status" value="1"/>
</dbReference>